<evidence type="ECO:0000313" key="1">
    <source>
        <dbReference type="EMBL" id="CAA9998711.1"/>
    </source>
</evidence>
<dbReference type="EMBL" id="CADCXU010007308">
    <property type="protein sequence ID" value="CAA9998711.1"/>
    <property type="molecule type" value="Genomic_DNA"/>
</dbReference>
<evidence type="ECO:0000313" key="2">
    <source>
        <dbReference type="Proteomes" id="UP000479000"/>
    </source>
</evidence>
<organism evidence="1 2">
    <name type="scientific">Nesidiocoris tenuis</name>
    <dbReference type="NCBI Taxonomy" id="355587"/>
    <lineage>
        <taxon>Eukaryota</taxon>
        <taxon>Metazoa</taxon>
        <taxon>Ecdysozoa</taxon>
        <taxon>Arthropoda</taxon>
        <taxon>Hexapoda</taxon>
        <taxon>Insecta</taxon>
        <taxon>Pterygota</taxon>
        <taxon>Neoptera</taxon>
        <taxon>Paraneoptera</taxon>
        <taxon>Hemiptera</taxon>
        <taxon>Heteroptera</taxon>
        <taxon>Panheteroptera</taxon>
        <taxon>Cimicomorpha</taxon>
        <taxon>Miridae</taxon>
        <taxon>Dicyphina</taxon>
        <taxon>Nesidiocoris</taxon>
    </lineage>
</organism>
<protein>
    <submittedName>
        <fullName evidence="1">Uncharacterized protein</fullName>
    </submittedName>
</protein>
<gene>
    <name evidence="1" type="ORF">NTEN_LOCUS4994</name>
</gene>
<reference evidence="1 2" key="1">
    <citation type="submission" date="2020-02" db="EMBL/GenBank/DDBJ databases">
        <authorList>
            <person name="Ferguson B K."/>
        </authorList>
    </citation>
    <scope>NUCLEOTIDE SEQUENCE [LARGE SCALE GENOMIC DNA]</scope>
</reference>
<keyword evidence="2" id="KW-1185">Reference proteome</keyword>
<feature type="non-terminal residue" evidence="1">
    <location>
        <position position="219"/>
    </location>
</feature>
<proteinExistence type="predicted"/>
<name>A0A6H5G7C9_9HEMI</name>
<dbReference type="Proteomes" id="UP000479000">
    <property type="component" value="Unassembled WGS sequence"/>
</dbReference>
<sequence>MKKEKQACSWEDHLKTGLGPATWTRTPFKPGSTKLTHIAVEPAPPFGRSPTFLRMEGRLCLSWLMYNEEYPRLLQGCSQMGSRRPWGHLTLDDAQNIFWKICFLCRDFCAEKCASPWRTCKQPEDIGPPGASRPNLKKTLLSRTTAHMIFLCIRRNLLILYKDGVRTSKCSWRWGHQTRWITLITCTPSQVTDNIRFPTCLSCWAQNKNEKSWFSLYRI</sequence>
<accession>A0A6H5G7C9</accession>
<dbReference type="AlphaFoldDB" id="A0A6H5G7C9"/>